<accession>D6CNN6</accession>
<reference evidence="2" key="2">
    <citation type="journal article" date="2010" name="PLoS Genet.">
        <title>Structure, function, and evolution of the Thiomonas spp. genome.</title>
        <authorList>
            <person name="Arsene-Ploetze F."/>
            <person name="Koechler S."/>
            <person name="Marchal M."/>
            <person name="Coppee J.Y."/>
            <person name="Chandler M."/>
            <person name="Bonnefoy V."/>
            <person name="Brochier-Armanet C."/>
            <person name="Barakat M."/>
            <person name="Barbe V."/>
            <person name="Battaglia-Brunet F."/>
            <person name="Bruneel O."/>
            <person name="Bryan C.G."/>
            <person name="Cleiss-Arnold J."/>
            <person name="Cruveiller S."/>
            <person name="Erhardt M."/>
            <person name="Heinrich-Salmeron A."/>
            <person name="Hommais F."/>
            <person name="Joulian C."/>
            <person name="Krin E."/>
            <person name="Lieutaud A."/>
            <person name="Lievremont D."/>
            <person name="Michel C."/>
            <person name="Muller D."/>
            <person name="Ortet P."/>
            <person name="Proux C."/>
            <person name="Siguier P."/>
            <person name="Roche D."/>
            <person name="Rouy Z."/>
            <person name="Salvignol G."/>
            <person name="Slyemi D."/>
            <person name="Talla E."/>
            <person name="Weiss S."/>
            <person name="Weissenbach J."/>
            <person name="Medigue C."/>
            <person name="Bertin P.N."/>
        </authorList>
    </citation>
    <scope>NUCLEOTIDE SEQUENCE [LARGE SCALE GENOMIC DNA]</scope>
    <source>
        <strain evidence="2">DSM 22701 / CIP 110005 / 3As</strain>
    </source>
</reference>
<evidence type="ECO:0000313" key="1">
    <source>
        <dbReference type="EMBL" id="CAZ90164.1"/>
    </source>
</evidence>
<dbReference type="HOGENOM" id="CLU_2866408_0_0_4"/>
<evidence type="ECO:0000313" key="2">
    <source>
        <dbReference type="Proteomes" id="UP000002372"/>
    </source>
</evidence>
<name>D6CNN6_THIA3</name>
<dbReference type="AlphaFoldDB" id="D6CNN6"/>
<reference key="1">
    <citation type="submission" date="2009-07" db="EMBL/GenBank/DDBJ databases">
        <authorList>
            <person name="Genoscope - CEA"/>
        </authorList>
    </citation>
    <scope>NUCLEOTIDE SEQUENCE</scope>
    <source>
        <strain>3As</strain>
    </source>
</reference>
<dbReference type="Proteomes" id="UP000002372">
    <property type="component" value="Chromosome"/>
</dbReference>
<dbReference type="EMBL" id="FP475956">
    <property type="protein sequence ID" value="CAZ90164.1"/>
    <property type="molecule type" value="Genomic_DNA"/>
</dbReference>
<gene>
    <name evidence="1" type="ordered locus">THI_3581</name>
</gene>
<sequence>MLQQKADLPPLLERCGSPFAPVWCERTKDDRADARGGASKQIVGRVQARAAQVRAKCHRTVTPC</sequence>
<proteinExistence type="predicted"/>
<protein>
    <submittedName>
        <fullName evidence="1">Uncharacterized protein</fullName>
    </submittedName>
</protein>
<organism evidence="1 2">
    <name type="scientific">Thiomonas arsenitoxydans (strain DSM 22701 / CIP 110005 / 3As)</name>
    <dbReference type="NCBI Taxonomy" id="426114"/>
    <lineage>
        <taxon>Bacteria</taxon>
        <taxon>Pseudomonadati</taxon>
        <taxon>Pseudomonadota</taxon>
        <taxon>Betaproteobacteria</taxon>
        <taxon>Burkholderiales</taxon>
        <taxon>Thiomonas</taxon>
    </lineage>
</organism>
<dbReference type="KEGG" id="thi:THI_3581"/>